<proteinExistence type="predicted"/>
<feature type="non-terminal residue" evidence="1">
    <location>
        <position position="1"/>
    </location>
</feature>
<gene>
    <name evidence="1" type="ORF">AYBTSS11_LOCUS26436</name>
</gene>
<dbReference type="Proteomes" id="UP001189624">
    <property type="component" value="Chromosome 9"/>
</dbReference>
<dbReference type="EMBL" id="OY731406">
    <property type="protein sequence ID" value="CAJ1974361.1"/>
    <property type="molecule type" value="Genomic_DNA"/>
</dbReference>
<organism evidence="1 2">
    <name type="scientific">Sphenostylis stenocarpa</name>
    <dbReference type="NCBI Taxonomy" id="92480"/>
    <lineage>
        <taxon>Eukaryota</taxon>
        <taxon>Viridiplantae</taxon>
        <taxon>Streptophyta</taxon>
        <taxon>Embryophyta</taxon>
        <taxon>Tracheophyta</taxon>
        <taxon>Spermatophyta</taxon>
        <taxon>Magnoliopsida</taxon>
        <taxon>eudicotyledons</taxon>
        <taxon>Gunneridae</taxon>
        <taxon>Pentapetalae</taxon>
        <taxon>rosids</taxon>
        <taxon>fabids</taxon>
        <taxon>Fabales</taxon>
        <taxon>Fabaceae</taxon>
        <taxon>Papilionoideae</taxon>
        <taxon>50 kb inversion clade</taxon>
        <taxon>NPAAA clade</taxon>
        <taxon>indigoferoid/millettioid clade</taxon>
        <taxon>Phaseoleae</taxon>
        <taxon>Sphenostylis</taxon>
    </lineage>
</organism>
<dbReference type="AlphaFoldDB" id="A0AA86VQL5"/>
<name>A0AA86VQL5_9FABA</name>
<protein>
    <submittedName>
        <fullName evidence="1">Uncharacterized protein</fullName>
    </submittedName>
</protein>
<keyword evidence="2" id="KW-1185">Reference proteome</keyword>
<accession>A0AA86VQL5</accession>
<reference evidence="1" key="1">
    <citation type="submission" date="2023-10" db="EMBL/GenBank/DDBJ databases">
        <authorList>
            <person name="Domelevo Entfellner J.-B."/>
        </authorList>
    </citation>
    <scope>NUCLEOTIDE SEQUENCE</scope>
</reference>
<sequence>PLFFTAGEGSKILMICVAFVSNDIVLKRREEGQCGRLKKGPWKRMGQQLDLSSSPFELVIPMTKD</sequence>
<dbReference type="Gramene" id="rna-AYBTSS11_LOCUS26436">
    <property type="protein sequence ID" value="CAJ1974361.1"/>
    <property type="gene ID" value="gene-AYBTSS11_LOCUS26436"/>
</dbReference>
<evidence type="ECO:0000313" key="1">
    <source>
        <dbReference type="EMBL" id="CAJ1974361.1"/>
    </source>
</evidence>
<evidence type="ECO:0000313" key="2">
    <source>
        <dbReference type="Proteomes" id="UP001189624"/>
    </source>
</evidence>